<evidence type="ECO:0000256" key="3">
    <source>
        <dbReference type="ARBA" id="ARBA00007971"/>
    </source>
</evidence>
<dbReference type="InterPro" id="IPR045851">
    <property type="entry name" value="AMP-bd_C_sf"/>
</dbReference>
<comment type="function">
    <text evidence="9">The M ring may be actively involved in energy transduction.</text>
</comment>
<dbReference type="AlphaFoldDB" id="B1I5F1"/>
<comment type="subcellular location">
    <subcellularLocation>
        <location evidence="1 9">Bacterial flagellum basal body</location>
    </subcellularLocation>
    <subcellularLocation>
        <location evidence="2">Cell membrane</location>
        <topology evidence="2">Multi-pass membrane protein</topology>
    </subcellularLocation>
</comment>
<dbReference type="PRINTS" id="PR01009">
    <property type="entry name" value="FLGMRINGFLIF"/>
</dbReference>
<dbReference type="GO" id="GO:0071973">
    <property type="term" value="P:bacterial-type flagellum-dependent cell motility"/>
    <property type="evidence" value="ECO:0007669"/>
    <property type="project" value="InterPro"/>
</dbReference>
<dbReference type="Pfam" id="PF08345">
    <property type="entry name" value="YscJ_FliF_C"/>
    <property type="match status" value="1"/>
</dbReference>
<accession>B1I5F1</accession>
<evidence type="ECO:0000313" key="15">
    <source>
        <dbReference type="Proteomes" id="UP000008544"/>
    </source>
</evidence>
<dbReference type="GO" id="GO:0003774">
    <property type="term" value="F:cytoskeletal motor activity"/>
    <property type="evidence" value="ECO:0007669"/>
    <property type="project" value="InterPro"/>
</dbReference>
<evidence type="ECO:0000256" key="5">
    <source>
        <dbReference type="ARBA" id="ARBA00022692"/>
    </source>
</evidence>
<dbReference type="RefSeq" id="WP_012302840.1">
    <property type="nucleotide sequence ID" value="NC_010424.1"/>
</dbReference>
<dbReference type="KEGG" id="dau:Daud_1765"/>
<keyword evidence="6 11" id="KW-1133">Transmembrane helix</keyword>
<keyword evidence="7 11" id="KW-0472">Membrane</keyword>
<dbReference type="Proteomes" id="UP000008544">
    <property type="component" value="Chromosome"/>
</dbReference>
<dbReference type="InterPro" id="IPR013556">
    <property type="entry name" value="Flag_M-ring_C"/>
</dbReference>
<keyword evidence="14" id="KW-0282">Flagellum</keyword>
<dbReference type="EMBL" id="CP000860">
    <property type="protein sequence ID" value="ACA60261.1"/>
    <property type="molecule type" value="Genomic_DNA"/>
</dbReference>
<evidence type="ECO:0000256" key="8">
    <source>
        <dbReference type="ARBA" id="ARBA00023143"/>
    </source>
</evidence>
<proteinExistence type="inferred from homology"/>
<reference evidence="14 15" key="2">
    <citation type="journal article" date="2008" name="Science">
        <title>Environmental genomics reveals a single-species ecosystem deep within Earth.</title>
        <authorList>
            <person name="Chivian D."/>
            <person name="Brodie E.L."/>
            <person name="Alm E.J."/>
            <person name="Culley D.E."/>
            <person name="Dehal P.S."/>
            <person name="Desantis T.Z."/>
            <person name="Gihring T.M."/>
            <person name="Lapidus A."/>
            <person name="Lin L.H."/>
            <person name="Lowry S.R."/>
            <person name="Moser D.P."/>
            <person name="Richardson P.M."/>
            <person name="Southam G."/>
            <person name="Wanger G."/>
            <person name="Pratt L.M."/>
            <person name="Andersen G.L."/>
            <person name="Hazen T.C."/>
            <person name="Brockman F.J."/>
            <person name="Arkin A.P."/>
            <person name="Onstott T.C."/>
        </authorList>
    </citation>
    <scope>NUCLEOTIDE SEQUENCE [LARGE SCALE GENOMIC DNA]</scope>
    <source>
        <strain evidence="14 15">MP104C</strain>
    </source>
</reference>
<dbReference type="HOGENOM" id="CLU_028108_2_0_9"/>
<dbReference type="InterPro" id="IPR043427">
    <property type="entry name" value="YscJ/FliF"/>
</dbReference>
<evidence type="ECO:0000256" key="11">
    <source>
        <dbReference type="SAM" id="Phobius"/>
    </source>
</evidence>
<name>B1I5F1_DESAP</name>
<evidence type="ECO:0000256" key="4">
    <source>
        <dbReference type="ARBA" id="ARBA00022475"/>
    </source>
</evidence>
<dbReference type="Pfam" id="PF01514">
    <property type="entry name" value="YscJ_FliF"/>
    <property type="match status" value="1"/>
</dbReference>
<keyword evidence="14" id="KW-0966">Cell projection</keyword>
<comment type="similarity">
    <text evidence="3 9">Belongs to the FliF family.</text>
</comment>
<dbReference type="NCBIfam" id="TIGR00206">
    <property type="entry name" value="fliF"/>
    <property type="match status" value="1"/>
</dbReference>
<dbReference type="PIRSF" id="PIRSF004862">
    <property type="entry name" value="FliF"/>
    <property type="match status" value="1"/>
</dbReference>
<dbReference type="GO" id="GO:0009431">
    <property type="term" value="C:bacterial-type flagellum basal body, MS ring"/>
    <property type="evidence" value="ECO:0007669"/>
    <property type="project" value="InterPro"/>
</dbReference>
<evidence type="ECO:0000313" key="14">
    <source>
        <dbReference type="EMBL" id="ACA60261.1"/>
    </source>
</evidence>
<dbReference type="InterPro" id="IPR000067">
    <property type="entry name" value="FlgMring_FliF"/>
</dbReference>
<feature type="domain" description="Flagellar M-ring N-terminal" evidence="12">
    <location>
        <begin position="44"/>
        <end position="218"/>
    </location>
</feature>
<gene>
    <name evidence="14" type="ordered locus">Daud_1765</name>
</gene>
<keyword evidence="15" id="KW-1185">Reference proteome</keyword>
<feature type="transmembrane region" description="Helical" evidence="11">
    <location>
        <begin position="430"/>
        <end position="454"/>
    </location>
</feature>
<dbReference type="InterPro" id="IPR006182">
    <property type="entry name" value="FliF_N_dom"/>
</dbReference>
<sequence length="518" mass="56578">MKGQAVAARMNERWQALSTTHKVALVLLVIGSLLVLYYLAQFVRQMNYTTLFAGLEPREAGAIVEQLDGMRIPYMLSDGGTTIQVPRAQVDQARIQLATSGALGADGAGWELFDRTKLGVTEFEQQVNYQRALQEELRRTIVQLDEVEAARVHLVLPEKSIFATEKAPPTASVAVKLRPGTDLNQSQVRGVVALVAGSVEGLTPENVHLVDMRGRLLHPDGHQDPVSGLALTHQEIKRNYERELEMRLQNMLQRIVGPDRVVVMVSADLDFSQQQSVSTVPYGEAQVVSEQTVREESEGSGTGGGVPGTDANLPATYPLAGRPADAGAPTSFVREERTANYQVGTLQQTVIQPPGEVRRLSTSVVVDGDLSAARAEQIQGVVTAALGYNPERGDQILVAPMAFDTTYQEQLEEDLRRAEALAAERERRQLIYYAALAGGVLLLLIILIIAGVVVGRRLQRAPRPQPQPEVEELSPLSVAAAAADPVFFLSDKQRGARELARQKPEEVAQIIKVWLTEK</sequence>
<keyword evidence="4" id="KW-1003">Cell membrane</keyword>
<evidence type="ECO:0000259" key="13">
    <source>
        <dbReference type="Pfam" id="PF08345"/>
    </source>
</evidence>
<dbReference type="PANTHER" id="PTHR30046">
    <property type="entry name" value="FLAGELLAR M-RING PROTEIN"/>
    <property type="match status" value="1"/>
</dbReference>
<dbReference type="PANTHER" id="PTHR30046:SF0">
    <property type="entry name" value="FLAGELLAR M-RING PROTEIN"/>
    <property type="match status" value="1"/>
</dbReference>
<evidence type="ECO:0000256" key="9">
    <source>
        <dbReference type="PIRNR" id="PIRNR004862"/>
    </source>
</evidence>
<dbReference type="STRING" id="477974.Daud_1765"/>
<feature type="domain" description="Flagellar M-ring C-terminal" evidence="13">
    <location>
        <begin position="252"/>
        <end position="403"/>
    </location>
</feature>
<keyword evidence="8 9" id="KW-0975">Bacterial flagellum</keyword>
<evidence type="ECO:0000256" key="7">
    <source>
        <dbReference type="ARBA" id="ARBA00023136"/>
    </source>
</evidence>
<feature type="region of interest" description="Disordered" evidence="10">
    <location>
        <begin position="292"/>
        <end position="313"/>
    </location>
</feature>
<reference evidence="15" key="1">
    <citation type="submission" date="2007-10" db="EMBL/GenBank/DDBJ databases">
        <title>Complete sequence of chromosome of Desulforudis audaxviator MP104C.</title>
        <authorList>
            <person name="Copeland A."/>
            <person name="Lucas S."/>
            <person name="Lapidus A."/>
            <person name="Barry K."/>
            <person name="Glavina del Rio T."/>
            <person name="Dalin E."/>
            <person name="Tice H."/>
            <person name="Bruce D."/>
            <person name="Pitluck S."/>
            <person name="Lowry S.R."/>
            <person name="Larimer F."/>
            <person name="Land M.L."/>
            <person name="Hauser L."/>
            <person name="Kyrpides N."/>
            <person name="Ivanova N.N."/>
            <person name="Richardson P."/>
        </authorList>
    </citation>
    <scope>NUCLEOTIDE SEQUENCE [LARGE SCALE GENOMIC DNA]</scope>
    <source>
        <strain evidence="15">MP104C</strain>
    </source>
</reference>
<keyword evidence="5 11" id="KW-0812">Transmembrane</keyword>
<organism evidence="14 15">
    <name type="scientific">Desulforudis audaxviator (strain MP104C)</name>
    <dbReference type="NCBI Taxonomy" id="477974"/>
    <lineage>
        <taxon>Bacteria</taxon>
        <taxon>Bacillati</taxon>
        <taxon>Bacillota</taxon>
        <taxon>Clostridia</taxon>
        <taxon>Thermoanaerobacterales</taxon>
        <taxon>Candidatus Desulforudaceae</taxon>
        <taxon>Candidatus Desulforudis</taxon>
    </lineage>
</organism>
<protein>
    <recommendedName>
        <fullName evidence="9">Flagellar M-ring protein</fullName>
    </recommendedName>
</protein>
<evidence type="ECO:0000256" key="2">
    <source>
        <dbReference type="ARBA" id="ARBA00004651"/>
    </source>
</evidence>
<evidence type="ECO:0000259" key="12">
    <source>
        <dbReference type="Pfam" id="PF01514"/>
    </source>
</evidence>
<dbReference type="GO" id="GO:0005886">
    <property type="term" value="C:plasma membrane"/>
    <property type="evidence" value="ECO:0007669"/>
    <property type="project" value="UniProtKB-SubCell"/>
</dbReference>
<evidence type="ECO:0000256" key="10">
    <source>
        <dbReference type="SAM" id="MobiDB-lite"/>
    </source>
</evidence>
<evidence type="ECO:0000256" key="6">
    <source>
        <dbReference type="ARBA" id="ARBA00022989"/>
    </source>
</evidence>
<dbReference type="eggNOG" id="COG1766">
    <property type="taxonomic scope" value="Bacteria"/>
</dbReference>
<keyword evidence="14" id="KW-0969">Cilium</keyword>
<dbReference type="OrthoDB" id="9807026at2"/>
<evidence type="ECO:0000256" key="1">
    <source>
        <dbReference type="ARBA" id="ARBA00004117"/>
    </source>
</evidence>
<dbReference type="Gene3D" id="3.30.300.30">
    <property type="match status" value="1"/>
</dbReference>
<feature type="transmembrane region" description="Helical" evidence="11">
    <location>
        <begin position="21"/>
        <end position="40"/>
    </location>
</feature>